<dbReference type="STRING" id="564198.BST17_05650"/>
<dbReference type="PROSITE" id="PS51257">
    <property type="entry name" value="PROKAR_LIPOPROTEIN"/>
    <property type="match status" value="1"/>
</dbReference>
<sequence>MTRYPRLGVGLAAAALSISLLTGCSQIEQIEQITDAAATAVEQLGDTADGLVDVATGGMLAAEPIDKAMAAISAKVGADPMQVVELVFTDLSVTVQAVDPAAPTELNQWTYTAGTVGPLRPVDYGDDAEALRQNVFAADDVSTAAIITAMDNAVPASGIADGAVQSVVVKRNLPFTDEVQILLNIQGERSTKQVRADITGTVTDVV</sequence>
<dbReference type="OrthoDB" id="4638353at2"/>
<reference evidence="1 2" key="1">
    <citation type="submission" date="2017-02" db="EMBL/GenBank/DDBJ databases">
        <title>The new phylogeny of genus Mycobacterium.</title>
        <authorList>
            <person name="Tortoli E."/>
            <person name="Trovato A."/>
            <person name="Cirillo D.M."/>
        </authorList>
    </citation>
    <scope>NUCLEOTIDE SEQUENCE [LARGE SCALE GENOMIC DNA]</scope>
    <source>
        <strain evidence="1 2">DSM 45578</strain>
    </source>
</reference>
<dbReference type="AlphaFoldDB" id="A0A1W9Z2M9"/>
<dbReference type="Proteomes" id="UP000192366">
    <property type="component" value="Unassembled WGS sequence"/>
</dbReference>
<comment type="caution">
    <text evidence="1">The sequence shown here is derived from an EMBL/GenBank/DDBJ whole genome shotgun (WGS) entry which is preliminary data.</text>
</comment>
<organism evidence="1 2">
    <name type="scientific">Mycolicibacterium bacteremicum</name>
    <name type="common">Mycobacterium bacteremicum</name>
    <dbReference type="NCBI Taxonomy" id="564198"/>
    <lineage>
        <taxon>Bacteria</taxon>
        <taxon>Bacillati</taxon>
        <taxon>Actinomycetota</taxon>
        <taxon>Actinomycetes</taxon>
        <taxon>Mycobacteriales</taxon>
        <taxon>Mycobacteriaceae</taxon>
        <taxon>Mycolicibacterium</taxon>
    </lineage>
</organism>
<dbReference type="RefSeq" id="WP_083055993.1">
    <property type="nucleotide sequence ID" value="NZ_JACKVM010000009.1"/>
</dbReference>
<name>A0A1W9Z2M9_MYCBA</name>
<dbReference type="EMBL" id="MVHJ01000003">
    <property type="protein sequence ID" value="ORA06432.1"/>
    <property type="molecule type" value="Genomic_DNA"/>
</dbReference>
<evidence type="ECO:0000313" key="1">
    <source>
        <dbReference type="EMBL" id="ORA06432.1"/>
    </source>
</evidence>
<proteinExistence type="predicted"/>
<gene>
    <name evidence="1" type="ORF">BST17_05650</name>
</gene>
<evidence type="ECO:0000313" key="2">
    <source>
        <dbReference type="Proteomes" id="UP000192366"/>
    </source>
</evidence>
<keyword evidence="2" id="KW-1185">Reference proteome</keyword>
<protein>
    <submittedName>
        <fullName evidence="1">Uncharacterized protein</fullName>
    </submittedName>
</protein>
<accession>A0A1W9Z2M9</accession>